<evidence type="ECO:0008006" key="4">
    <source>
        <dbReference type="Google" id="ProtNLM"/>
    </source>
</evidence>
<keyword evidence="1" id="KW-0812">Transmembrane</keyword>
<dbReference type="EMBL" id="FOCC01000003">
    <property type="protein sequence ID" value="SEM50299.1"/>
    <property type="molecule type" value="Genomic_DNA"/>
</dbReference>
<sequence>MNKKTLFNLNDVLELLGLYSLCFGTNLFLDGIQKVKINSILLQDLLDDVIKYQVVLSLSMTLVVVVFHYRFLLMKRQEIYLKLLVGDTVKKIRQRYLANCFGILGSAVILVSMIGFSLSLNVYPIAGLTLLFSAYILISSLGEMWYEGF</sequence>
<dbReference type="Proteomes" id="UP000182089">
    <property type="component" value="Unassembled WGS sequence"/>
</dbReference>
<accession>A0ABY1AAE7</accession>
<feature type="transmembrane region" description="Helical" evidence="1">
    <location>
        <begin position="49"/>
        <end position="72"/>
    </location>
</feature>
<feature type="transmembrane region" description="Helical" evidence="1">
    <location>
        <begin position="12"/>
        <end position="29"/>
    </location>
</feature>
<keyword evidence="1" id="KW-0472">Membrane</keyword>
<name>A0ABY1AAE7_9LACO</name>
<feature type="transmembrane region" description="Helical" evidence="1">
    <location>
        <begin position="96"/>
        <end position="116"/>
    </location>
</feature>
<proteinExistence type="predicted"/>
<comment type="caution">
    <text evidence="2">The sequence shown here is derived from an EMBL/GenBank/DDBJ whole genome shotgun (WGS) entry which is preliminary data.</text>
</comment>
<reference evidence="2 3" key="1">
    <citation type="submission" date="2016-10" db="EMBL/GenBank/DDBJ databases">
        <authorList>
            <person name="Varghese N."/>
            <person name="Submissions S."/>
        </authorList>
    </citation>
    <scope>NUCLEOTIDE SEQUENCE [LARGE SCALE GENOMIC DNA]</scope>
    <source>
        <strain evidence="2 3">WC1T17</strain>
    </source>
</reference>
<organism evidence="2 3">
    <name type="scientific">Ligilactobacillus ruminis</name>
    <dbReference type="NCBI Taxonomy" id="1623"/>
    <lineage>
        <taxon>Bacteria</taxon>
        <taxon>Bacillati</taxon>
        <taxon>Bacillota</taxon>
        <taxon>Bacilli</taxon>
        <taxon>Lactobacillales</taxon>
        <taxon>Lactobacillaceae</taxon>
        <taxon>Ligilactobacillus</taxon>
    </lineage>
</organism>
<evidence type="ECO:0000313" key="2">
    <source>
        <dbReference type="EMBL" id="SEM50299.1"/>
    </source>
</evidence>
<gene>
    <name evidence="2" type="ORF">SAMN05216431_103159</name>
</gene>
<protein>
    <recommendedName>
        <fullName evidence="4">ABC transporter permease</fullName>
    </recommendedName>
</protein>
<keyword evidence="1" id="KW-1133">Transmembrane helix</keyword>
<feature type="transmembrane region" description="Helical" evidence="1">
    <location>
        <begin position="122"/>
        <end position="146"/>
    </location>
</feature>
<evidence type="ECO:0000313" key="3">
    <source>
        <dbReference type="Proteomes" id="UP000182089"/>
    </source>
</evidence>
<evidence type="ECO:0000256" key="1">
    <source>
        <dbReference type="SAM" id="Phobius"/>
    </source>
</evidence>